<organism evidence="1 2">
    <name type="scientific">Gluconacetobacter aggeris</name>
    <dbReference type="NCBI Taxonomy" id="1286186"/>
    <lineage>
        <taxon>Bacteria</taxon>
        <taxon>Pseudomonadati</taxon>
        <taxon>Pseudomonadota</taxon>
        <taxon>Alphaproteobacteria</taxon>
        <taxon>Acetobacterales</taxon>
        <taxon>Acetobacteraceae</taxon>
        <taxon>Gluconacetobacter</taxon>
    </lineage>
</organism>
<comment type="caution">
    <text evidence="1">The sequence shown here is derived from an EMBL/GenBank/DDBJ whole genome shotgun (WGS) entry which is preliminary data.</text>
</comment>
<keyword evidence="2" id="KW-1185">Reference proteome</keyword>
<dbReference type="EMBL" id="JABEQD010000024">
    <property type="protein sequence ID" value="MBB2170402.1"/>
    <property type="molecule type" value="Genomic_DNA"/>
</dbReference>
<accession>A0A7W4IX91</accession>
<reference evidence="1 2" key="1">
    <citation type="submission" date="2020-04" db="EMBL/GenBank/DDBJ databases">
        <title>Description of novel Gluconacetobacter.</title>
        <authorList>
            <person name="Sombolestani A."/>
        </authorList>
    </citation>
    <scope>NUCLEOTIDE SEQUENCE [LARGE SCALE GENOMIC DNA]</scope>
    <source>
        <strain evidence="1 2">LMG 27801</strain>
    </source>
</reference>
<proteinExistence type="predicted"/>
<name>A0A7W4IX91_9PROT</name>
<protein>
    <submittedName>
        <fullName evidence="1">Uncharacterized protein</fullName>
    </submittedName>
</protein>
<evidence type="ECO:0000313" key="2">
    <source>
        <dbReference type="Proteomes" id="UP000559860"/>
    </source>
</evidence>
<dbReference type="AlphaFoldDB" id="A0A7W4IX91"/>
<gene>
    <name evidence="1" type="ORF">HLH36_19015</name>
</gene>
<evidence type="ECO:0000313" key="1">
    <source>
        <dbReference type="EMBL" id="MBB2170402.1"/>
    </source>
</evidence>
<feature type="non-terminal residue" evidence="1">
    <location>
        <position position="1"/>
    </location>
</feature>
<dbReference type="RefSeq" id="WP_182987839.1">
    <property type="nucleotide sequence ID" value="NZ_JABEQD010000024.1"/>
</dbReference>
<sequence length="186" mass="19915">VDTIEKGAPGFKNYSALYEQMSRPIDAMRFLQSRNLTDTQGNVRLGQLDTLLKAIRREKGKPGYREADSVTDEQLKALETLRDDMRLASRIDLGKPRGSDTSVNMFTNSKLLDMAQGAAAKVAGSAGVGLGGLLTGGFDGGLLAGGAAKMFSEAASKRAIARAAATRDKTLDYLDNRLLNPYGRGN</sequence>
<dbReference type="Proteomes" id="UP000559860">
    <property type="component" value="Unassembled WGS sequence"/>
</dbReference>